<name>A0ABP0H7U9_9DINO</name>
<dbReference type="EMBL" id="CAXAMM010000137">
    <property type="protein sequence ID" value="CAK8986130.1"/>
    <property type="molecule type" value="Genomic_DNA"/>
</dbReference>
<reference evidence="1 2" key="1">
    <citation type="submission" date="2024-02" db="EMBL/GenBank/DDBJ databases">
        <authorList>
            <person name="Chen Y."/>
            <person name="Shah S."/>
            <person name="Dougan E. K."/>
            <person name="Thang M."/>
            <person name="Chan C."/>
        </authorList>
    </citation>
    <scope>NUCLEOTIDE SEQUENCE [LARGE SCALE GENOMIC DNA]</scope>
</reference>
<accession>A0ABP0H7U9</accession>
<gene>
    <name evidence="1" type="ORF">SCF082_LOCUS425</name>
</gene>
<evidence type="ECO:0000313" key="1">
    <source>
        <dbReference type="EMBL" id="CAK8986130.1"/>
    </source>
</evidence>
<evidence type="ECO:0000313" key="2">
    <source>
        <dbReference type="Proteomes" id="UP001642464"/>
    </source>
</evidence>
<sequence>MVAGVRVAWGDETEAGALHRGEHQRGHGRAFTSRLLGQGFAPFAAGCLFSIAFGFDAIRTRESLAACEKAGSWSLALCLLNHARERDLKPARVELGSAARSSSKAGQWQHSLVVLNSYTPASFDLKELKAESAEDLAQLAWLGAQQGNHAMDWRMLAEVLAPKLGQLDLAELSSVAQPSSKMFEEKLRSQFLLLVLGSGSLVTVRAKKLWKVDRVEELSELGATDSTLVEAPVSHPYGSAPWQEALLAAVTPQELESFQAAVGGLTEFAIVALHRARAPGGALPSLFVKLPPRPEGTVLRAHTLVRVRNGGFMVAVPDQEDVVHFFQDQELELDAGGEAAVVH</sequence>
<keyword evidence="2" id="KW-1185">Reference proteome</keyword>
<dbReference type="Proteomes" id="UP001642464">
    <property type="component" value="Unassembled WGS sequence"/>
</dbReference>
<organism evidence="1 2">
    <name type="scientific">Durusdinium trenchii</name>
    <dbReference type="NCBI Taxonomy" id="1381693"/>
    <lineage>
        <taxon>Eukaryota</taxon>
        <taxon>Sar</taxon>
        <taxon>Alveolata</taxon>
        <taxon>Dinophyceae</taxon>
        <taxon>Suessiales</taxon>
        <taxon>Symbiodiniaceae</taxon>
        <taxon>Durusdinium</taxon>
    </lineage>
</organism>
<protein>
    <submittedName>
        <fullName evidence="1">Uncharacterized protein</fullName>
    </submittedName>
</protein>
<proteinExistence type="predicted"/>
<comment type="caution">
    <text evidence="1">The sequence shown here is derived from an EMBL/GenBank/DDBJ whole genome shotgun (WGS) entry which is preliminary data.</text>
</comment>